<evidence type="ECO:0000256" key="5">
    <source>
        <dbReference type="SAM" id="MobiDB-lite"/>
    </source>
</evidence>
<name>A0ABM3R8D4_SPIOL</name>
<reference evidence="9" key="2">
    <citation type="submission" date="2025-08" db="UniProtKB">
        <authorList>
            <consortium name="RefSeq"/>
        </authorList>
    </citation>
    <scope>IDENTIFICATION</scope>
    <source>
        <tissue evidence="9">Leaf</tissue>
    </source>
</reference>
<dbReference type="InterPro" id="IPR036875">
    <property type="entry name" value="Znf_CCHC_sf"/>
</dbReference>
<feature type="domain" description="SWIM-type" evidence="7">
    <location>
        <begin position="313"/>
        <end position="345"/>
    </location>
</feature>
<keyword evidence="8" id="KW-1185">Reference proteome</keyword>
<sequence length="444" mass="51709">MKNKWVHTNFLGEEYQEKLLKHPTWKLKLFIKDVEEIYGVKINRWQAARAKKYALFACSKESVGTRWSVLERLCKGEILGATGRDANNQMFPVAWAIVESESKESWSWFIRHLIDDLEMQDGKGWTLLSDQQKGLMPVIAQLLPNVAHRLCARHIFTNWIKIIKGAPLHKLFWRAVKAYNEKTFLDVMQELRTQSGKAYTEMCARNVKFFCRCYYNTWASTDVTCNNMAETFNSWISEAREKPILTMLEEIRRQVMCRMVDKKAEAAKCNGIVTPRIRAKLNNFRQGTRNWRAIEANTNVYEVQHIHNSNLSYAVRLDQRKCACRYWDVNGYPCLHATTEICAKIENPESYAGIWYHKDTYQTAYSFPLEPVNGQHMWKKVEGGPILPSDARVKHGRPPNKRKISYGEAKSKKHPYRIPKSGKQFCSNCKEPGHKYKTCPQRIA</sequence>
<dbReference type="RefSeq" id="XP_056691882.1">
    <property type="nucleotide sequence ID" value="XM_056835904.1"/>
</dbReference>
<dbReference type="Pfam" id="PF04434">
    <property type="entry name" value="SWIM"/>
    <property type="match status" value="1"/>
</dbReference>
<dbReference type="PROSITE" id="PS50966">
    <property type="entry name" value="ZF_SWIM"/>
    <property type="match status" value="1"/>
</dbReference>
<dbReference type="SMART" id="SM00575">
    <property type="entry name" value="ZnF_PMZ"/>
    <property type="match status" value="1"/>
</dbReference>
<dbReference type="Pfam" id="PF10551">
    <property type="entry name" value="MULE"/>
    <property type="match status" value="1"/>
</dbReference>
<evidence type="ECO:0000256" key="1">
    <source>
        <dbReference type="ARBA" id="ARBA00022723"/>
    </source>
</evidence>
<feature type="compositionally biased region" description="Basic residues" evidence="5">
    <location>
        <begin position="394"/>
        <end position="404"/>
    </location>
</feature>
<keyword evidence="2 4" id="KW-0863">Zinc-finger</keyword>
<gene>
    <name evidence="9" type="primary">LOC130467402</name>
</gene>
<evidence type="ECO:0000256" key="2">
    <source>
        <dbReference type="ARBA" id="ARBA00022771"/>
    </source>
</evidence>
<dbReference type="PANTHER" id="PTHR31973">
    <property type="entry name" value="POLYPROTEIN, PUTATIVE-RELATED"/>
    <property type="match status" value="1"/>
</dbReference>
<dbReference type="PANTHER" id="PTHR31973:SF197">
    <property type="entry name" value="SWIM-TYPE DOMAIN-CONTAINING PROTEIN"/>
    <property type="match status" value="1"/>
</dbReference>
<dbReference type="InterPro" id="IPR007527">
    <property type="entry name" value="Znf_SWIM"/>
</dbReference>
<keyword evidence="1" id="KW-0479">Metal-binding</keyword>
<evidence type="ECO:0000256" key="4">
    <source>
        <dbReference type="PROSITE-ProRule" id="PRU00047"/>
    </source>
</evidence>
<feature type="domain" description="CCHC-type" evidence="6">
    <location>
        <begin position="426"/>
        <end position="441"/>
    </location>
</feature>
<reference evidence="8" key="1">
    <citation type="journal article" date="2021" name="Nat. Commun.">
        <title>Genomic analyses provide insights into spinach domestication and the genetic basis of agronomic traits.</title>
        <authorList>
            <person name="Cai X."/>
            <person name="Sun X."/>
            <person name="Xu C."/>
            <person name="Sun H."/>
            <person name="Wang X."/>
            <person name="Ge C."/>
            <person name="Zhang Z."/>
            <person name="Wang Q."/>
            <person name="Fei Z."/>
            <person name="Jiao C."/>
            <person name="Wang Q."/>
        </authorList>
    </citation>
    <scope>NUCLEOTIDE SEQUENCE [LARGE SCALE GENOMIC DNA]</scope>
    <source>
        <strain evidence="8">cv. Varoflay</strain>
    </source>
</reference>
<keyword evidence="3" id="KW-0862">Zinc</keyword>
<dbReference type="SUPFAM" id="SSF57756">
    <property type="entry name" value="Retrovirus zinc finger-like domains"/>
    <property type="match status" value="1"/>
</dbReference>
<accession>A0ABM3R8D4</accession>
<dbReference type="InterPro" id="IPR006564">
    <property type="entry name" value="Znf_PMZ"/>
</dbReference>
<dbReference type="Proteomes" id="UP000813463">
    <property type="component" value="Chromosome 2"/>
</dbReference>
<dbReference type="InterPro" id="IPR001878">
    <property type="entry name" value="Znf_CCHC"/>
</dbReference>
<protein>
    <recommendedName>
        <fullName evidence="10">SWIM-type domain-containing protein</fullName>
    </recommendedName>
</protein>
<feature type="region of interest" description="Disordered" evidence="5">
    <location>
        <begin position="388"/>
        <end position="419"/>
    </location>
</feature>
<dbReference type="PROSITE" id="PS50158">
    <property type="entry name" value="ZF_CCHC"/>
    <property type="match status" value="1"/>
</dbReference>
<dbReference type="InterPro" id="IPR018289">
    <property type="entry name" value="MULE_transposase_dom"/>
</dbReference>
<dbReference type="GeneID" id="130467402"/>
<evidence type="ECO:0000313" key="9">
    <source>
        <dbReference type="RefSeq" id="XP_056691882.1"/>
    </source>
</evidence>
<organism evidence="8 9">
    <name type="scientific">Spinacia oleracea</name>
    <name type="common">Spinach</name>
    <dbReference type="NCBI Taxonomy" id="3562"/>
    <lineage>
        <taxon>Eukaryota</taxon>
        <taxon>Viridiplantae</taxon>
        <taxon>Streptophyta</taxon>
        <taxon>Embryophyta</taxon>
        <taxon>Tracheophyta</taxon>
        <taxon>Spermatophyta</taxon>
        <taxon>Magnoliopsida</taxon>
        <taxon>eudicotyledons</taxon>
        <taxon>Gunneridae</taxon>
        <taxon>Pentapetalae</taxon>
        <taxon>Caryophyllales</taxon>
        <taxon>Chenopodiaceae</taxon>
        <taxon>Chenopodioideae</taxon>
        <taxon>Anserineae</taxon>
        <taxon>Spinacia</taxon>
    </lineage>
</organism>
<evidence type="ECO:0000259" key="6">
    <source>
        <dbReference type="PROSITE" id="PS50158"/>
    </source>
</evidence>
<evidence type="ECO:0000259" key="7">
    <source>
        <dbReference type="PROSITE" id="PS50966"/>
    </source>
</evidence>
<evidence type="ECO:0000256" key="3">
    <source>
        <dbReference type="ARBA" id="ARBA00022833"/>
    </source>
</evidence>
<evidence type="ECO:0008006" key="10">
    <source>
        <dbReference type="Google" id="ProtNLM"/>
    </source>
</evidence>
<proteinExistence type="predicted"/>
<evidence type="ECO:0000313" key="8">
    <source>
        <dbReference type="Proteomes" id="UP000813463"/>
    </source>
</evidence>